<evidence type="ECO:0000313" key="3">
    <source>
        <dbReference type="Proteomes" id="UP000565579"/>
    </source>
</evidence>
<comment type="caution">
    <text evidence="2">The sequence shown here is derived from an EMBL/GenBank/DDBJ whole genome shotgun (WGS) entry which is preliminary data.</text>
</comment>
<dbReference type="EMBL" id="JACHMI010000001">
    <property type="protein sequence ID" value="MBB6554818.1"/>
    <property type="molecule type" value="Genomic_DNA"/>
</dbReference>
<feature type="transmembrane region" description="Helical" evidence="1">
    <location>
        <begin position="139"/>
        <end position="159"/>
    </location>
</feature>
<evidence type="ECO:0000313" key="2">
    <source>
        <dbReference type="EMBL" id="MBB6554818.1"/>
    </source>
</evidence>
<keyword evidence="3" id="KW-1185">Reference proteome</keyword>
<dbReference type="AlphaFoldDB" id="A0A7X0U4I7"/>
<reference evidence="2 3" key="1">
    <citation type="submission" date="2020-08" db="EMBL/GenBank/DDBJ databases">
        <title>Sequencing the genomes of 1000 actinobacteria strains.</title>
        <authorList>
            <person name="Klenk H.-P."/>
        </authorList>
    </citation>
    <scope>NUCLEOTIDE SEQUENCE [LARGE SCALE GENOMIC DNA]</scope>
    <source>
        <strain evidence="2 3">DSM 43768</strain>
    </source>
</reference>
<feature type="transmembrane region" description="Helical" evidence="1">
    <location>
        <begin position="104"/>
        <end position="127"/>
    </location>
</feature>
<name>A0A7X0U4I7_9ACTN</name>
<keyword evidence="1" id="KW-0472">Membrane</keyword>
<dbReference type="Proteomes" id="UP000565579">
    <property type="component" value="Unassembled WGS sequence"/>
</dbReference>
<evidence type="ECO:0000256" key="1">
    <source>
        <dbReference type="SAM" id="Phobius"/>
    </source>
</evidence>
<feature type="transmembrane region" description="Helical" evidence="1">
    <location>
        <begin position="72"/>
        <end position="92"/>
    </location>
</feature>
<gene>
    <name evidence="2" type="ORF">HD593_009613</name>
</gene>
<keyword evidence="1" id="KW-0812">Transmembrane</keyword>
<organism evidence="2 3">
    <name type="scientific">Nonomuraea rubra</name>
    <dbReference type="NCBI Taxonomy" id="46180"/>
    <lineage>
        <taxon>Bacteria</taxon>
        <taxon>Bacillati</taxon>
        <taxon>Actinomycetota</taxon>
        <taxon>Actinomycetes</taxon>
        <taxon>Streptosporangiales</taxon>
        <taxon>Streptosporangiaceae</taxon>
        <taxon>Nonomuraea</taxon>
    </lineage>
</organism>
<sequence length="182" mass="20225">MSRWRYLRWWLAAFMAALLSFLSLWLPALFVSDGSVGCVGYGPLPSGLAALWSQVEEIWWEFRLQVQTPLRWYLLNALPMVSVLLSGVVASLPGRRLGTFTGVIAAVLVAAVTLHWTFMAFSYFLMADCTGWEARLLPSMAWLLLMVLGYGCAAVLLIAGVRVRRATMRVTEPLDRPAAGRS</sequence>
<keyword evidence="1" id="KW-1133">Transmembrane helix</keyword>
<accession>A0A7X0U4I7</accession>
<protein>
    <submittedName>
        <fullName evidence="2">Uncharacterized protein</fullName>
    </submittedName>
</protein>
<proteinExistence type="predicted"/>
<dbReference type="RefSeq" id="WP_185109485.1">
    <property type="nucleotide sequence ID" value="NZ_BAAAXY010000233.1"/>
</dbReference>